<dbReference type="InterPro" id="IPR017907">
    <property type="entry name" value="Znf_RING_CS"/>
</dbReference>
<name>A0A6C0CAJ5_9ZZZZ</name>
<evidence type="ECO:0000259" key="4">
    <source>
        <dbReference type="PROSITE" id="PS50089"/>
    </source>
</evidence>
<dbReference type="PROSITE" id="PS50089">
    <property type="entry name" value="ZF_RING_2"/>
    <property type="match status" value="1"/>
</dbReference>
<dbReference type="Pfam" id="PF13639">
    <property type="entry name" value="zf-RING_2"/>
    <property type="match status" value="1"/>
</dbReference>
<evidence type="ECO:0000313" key="5">
    <source>
        <dbReference type="EMBL" id="QHT00830.1"/>
    </source>
</evidence>
<accession>A0A6C0CAJ5</accession>
<dbReference type="InterPro" id="IPR001841">
    <property type="entry name" value="Znf_RING"/>
</dbReference>
<keyword evidence="2" id="KW-0863">Zinc-finger</keyword>
<proteinExistence type="predicted"/>
<dbReference type="EMBL" id="MN739359">
    <property type="protein sequence ID" value="QHT00830.1"/>
    <property type="molecule type" value="Genomic_DNA"/>
</dbReference>
<protein>
    <recommendedName>
        <fullName evidence="4">RING-type domain-containing protein</fullName>
    </recommendedName>
</protein>
<reference evidence="5" key="1">
    <citation type="journal article" date="2020" name="Nature">
        <title>Giant virus diversity and host interactions through global metagenomics.</title>
        <authorList>
            <person name="Schulz F."/>
            <person name="Roux S."/>
            <person name="Paez-Espino D."/>
            <person name="Jungbluth S."/>
            <person name="Walsh D.A."/>
            <person name="Denef V.J."/>
            <person name="McMahon K.D."/>
            <person name="Konstantinidis K.T."/>
            <person name="Eloe-Fadrosh E.A."/>
            <person name="Kyrpides N.C."/>
            <person name="Woyke T."/>
        </authorList>
    </citation>
    <scope>NUCLEOTIDE SEQUENCE</scope>
    <source>
        <strain evidence="5">GVMAG-M-3300020192-26</strain>
    </source>
</reference>
<evidence type="ECO:0000256" key="1">
    <source>
        <dbReference type="ARBA" id="ARBA00022723"/>
    </source>
</evidence>
<dbReference type="PROSITE" id="PS00518">
    <property type="entry name" value="ZF_RING_1"/>
    <property type="match status" value="1"/>
</dbReference>
<feature type="domain" description="RING-type" evidence="4">
    <location>
        <begin position="518"/>
        <end position="566"/>
    </location>
</feature>
<dbReference type="GO" id="GO:0008270">
    <property type="term" value="F:zinc ion binding"/>
    <property type="evidence" value="ECO:0007669"/>
    <property type="project" value="UniProtKB-KW"/>
</dbReference>
<dbReference type="InterPro" id="IPR013083">
    <property type="entry name" value="Znf_RING/FYVE/PHD"/>
</dbReference>
<sequence>MLIIVKNLYSRIKLARVVDINTCALLLTKKMITKFLYRIYTVALNDDIEYDDGSGTIYINDTPIHKRHCTGNRPFFHFNLTFDSYHYRSIYCPDKKCIQKNVAGKTYYLYFCLNIDTVLAERHNSWMFRKLRFYFAQLQAKQIIEKKCFKIDIYDCKKFINSVEKKHLSLIPWYMYQINDKYVINFKENNNSIVSANVISKLSFKKKGGIIETNSPVKIVRDNFADISNNDFVILPKSMSKIWTKTNAHVMTYDELIRIERNNMQKIMANKWKRLIIHECHQQFLGCIKNLIKKINCEIIWIINALPLYTYFFTKNNNFGCIEISSLLQLWLDHKNTSKSPTLDKTYRIEINRFIFTSFNSMYARINYDSMDIDRYDTIYPNHIEKNIVNELNVYYDKWKNHLTNDRNNKYSFVTQKRLSIIDNNFFNAMMTLSLSITDGTNLKRFITSKIDKSLKRLKRVQNMLKEIVTSFSDCSHVSLDQEFIENSIEDFQKDLTNYTRYLSDKHYFVDNADKTTCPICYEPFTSGTKSVGTDIIKVNLICDHHICMECMVRSLTNNNECPICREHITVSEMVIVKETISNYSSELVNFFRNMNRYTVILSEFSAIENVVHNFYDKPSDAPKFFDLRDKMVMSKIRKLSKVNNVYVITSNNVTQHKYVTNYVGYFNSFNTKPNVIQINIPIS</sequence>
<dbReference type="SUPFAM" id="SSF57850">
    <property type="entry name" value="RING/U-box"/>
    <property type="match status" value="1"/>
</dbReference>
<keyword evidence="1" id="KW-0479">Metal-binding</keyword>
<dbReference type="AlphaFoldDB" id="A0A6C0CAJ5"/>
<evidence type="ECO:0000256" key="2">
    <source>
        <dbReference type="ARBA" id="ARBA00022771"/>
    </source>
</evidence>
<organism evidence="5">
    <name type="scientific">viral metagenome</name>
    <dbReference type="NCBI Taxonomy" id="1070528"/>
    <lineage>
        <taxon>unclassified sequences</taxon>
        <taxon>metagenomes</taxon>
        <taxon>organismal metagenomes</taxon>
    </lineage>
</organism>
<evidence type="ECO:0000256" key="3">
    <source>
        <dbReference type="ARBA" id="ARBA00022833"/>
    </source>
</evidence>
<dbReference type="Gene3D" id="3.30.40.10">
    <property type="entry name" value="Zinc/RING finger domain, C3HC4 (zinc finger)"/>
    <property type="match status" value="1"/>
</dbReference>
<keyword evidence="3" id="KW-0862">Zinc</keyword>